<feature type="domain" description="Tyr recombinase" evidence="6">
    <location>
        <begin position="361"/>
        <end position="558"/>
    </location>
</feature>
<keyword evidence="3" id="KW-0233">DNA recombination</keyword>
<dbReference type="KEGG" id="bcau:I6G59_17460"/>
<dbReference type="GO" id="GO:0006310">
    <property type="term" value="P:DNA recombination"/>
    <property type="evidence" value="ECO:0007669"/>
    <property type="project" value="UniProtKB-KW"/>
</dbReference>
<dbReference type="PANTHER" id="PTHR30349">
    <property type="entry name" value="PHAGE INTEGRASE-RELATED"/>
    <property type="match status" value="1"/>
</dbReference>
<comment type="similarity">
    <text evidence="1">Belongs to the 'phage' integrase family.</text>
</comment>
<keyword evidence="2 4" id="KW-0238">DNA-binding</keyword>
<evidence type="ECO:0000313" key="8">
    <source>
        <dbReference type="EMBL" id="QPS33677.1"/>
    </source>
</evidence>
<dbReference type="PANTHER" id="PTHR30349:SF41">
    <property type="entry name" value="INTEGRASE_RECOMBINASE PROTEIN MJ0367-RELATED"/>
    <property type="match status" value="1"/>
</dbReference>
<dbReference type="GO" id="GO:0015074">
    <property type="term" value="P:DNA integration"/>
    <property type="evidence" value="ECO:0007669"/>
    <property type="project" value="InterPro"/>
</dbReference>
<gene>
    <name evidence="8" type="ORF">I6G59_17460</name>
</gene>
<dbReference type="EMBL" id="CP065682">
    <property type="protein sequence ID" value="QPS33677.1"/>
    <property type="molecule type" value="Genomic_DNA"/>
</dbReference>
<evidence type="ECO:0000259" key="6">
    <source>
        <dbReference type="PROSITE" id="PS51898"/>
    </source>
</evidence>
<feature type="domain" description="Core-binding (CB)" evidence="7">
    <location>
        <begin position="244"/>
        <end position="337"/>
    </location>
</feature>
<reference evidence="8 9" key="1">
    <citation type="submission" date="2020-12" db="EMBL/GenBank/DDBJ databases">
        <title>FDA dAtabase for Regulatory Grade micrObial Sequences (FDA-ARGOS): Supporting development and validation of Infectious Disease Dx tests.</title>
        <authorList>
            <person name="Sproer C."/>
            <person name="Gronow S."/>
            <person name="Severitt S."/>
            <person name="Schroder I."/>
            <person name="Tallon L."/>
            <person name="Sadzewicz L."/>
            <person name="Zhao X."/>
            <person name="Boylan J."/>
            <person name="Ott S."/>
            <person name="Bowen H."/>
            <person name="Vavikolanu K."/>
            <person name="Mehta A."/>
            <person name="Aluvathingal J."/>
            <person name="Nadendla S."/>
            <person name="Lowell S."/>
            <person name="Myers T."/>
            <person name="Yan Y."/>
            <person name="Sichtig H."/>
        </authorList>
    </citation>
    <scope>NUCLEOTIDE SEQUENCE [LARGE SCALE GENOMIC DNA]</scope>
    <source>
        <strain evidence="8 9">FDAARGOS_902</strain>
    </source>
</reference>
<sequence>MTSPIPAPAGASQRPQHASAEEFTKLISAVSSDGSYLSMKLRHRREFVARYPDLDEWFAEPLTTRVGRLRGEDPRRAPVTDPVSYNARHYLTFLGVTGRVAFDWDWLLALPALNVWVHARALGLPIVNVRQELTDLGARVGFRARTASRAAEWALSRMLLHGGVPPISELTTADFAEMLAAMDAFGARPDRHCFHGDEARWASKRRNWGSQVFLLQLMLYHAGHIPEVPKEPLPTTAIWPVMPALMRETIERYLDARAELDRPATVQNIRSGLRRFTTWLTTNRPGVASFTEVTRADCLDFCVWLATQTHHRTGAPLASATRRQDIQAVLGFFRDGYSWQWPHMPTRPLLMNGDLPKITRAVPRFIPDDELAVLMDAVHALDCPFQRAALLIARWSGARRSEIRMLTLDCLDAYPDATPRLRLPASKNYAERAVPLTNEAADAIRTLQDLRRPQIDRPLPGNHNERPARRLFVRQGRVLSNAYLFDDALLTACTTANLLDADGKPTMSAHRFRHTVGTQLAERGARLQTIMSVLGHKSVQMALVYAHVSDTAVLDDYRTVLGEDATIAGPSAAAVRNRELGPETVDWLKDNFFRTELELGHCLRLPSEGPCECDLFLTCAKFITTPKYAPRLRDRYTTELDLANRASEHGWAREVERHESTARRVCQLLTDLGEPLNTDKATPAEGPHDDEPNT</sequence>
<dbReference type="Pfam" id="PF00589">
    <property type="entry name" value="Phage_integrase"/>
    <property type="match status" value="1"/>
</dbReference>
<proteinExistence type="inferred from homology"/>
<dbReference type="RefSeq" id="WP_197932025.1">
    <property type="nucleotide sequence ID" value="NZ_CP065682.1"/>
</dbReference>
<dbReference type="Proteomes" id="UP000594979">
    <property type="component" value="Chromosome"/>
</dbReference>
<dbReference type="InterPro" id="IPR050090">
    <property type="entry name" value="Tyrosine_recombinase_XerCD"/>
</dbReference>
<evidence type="ECO:0000256" key="2">
    <source>
        <dbReference type="ARBA" id="ARBA00023125"/>
    </source>
</evidence>
<accession>A0A7T2TGW5</accession>
<dbReference type="PROSITE" id="PS51900">
    <property type="entry name" value="CB"/>
    <property type="match status" value="1"/>
</dbReference>
<dbReference type="PROSITE" id="PS51898">
    <property type="entry name" value="TYR_RECOMBINASE"/>
    <property type="match status" value="1"/>
</dbReference>
<dbReference type="InterPro" id="IPR011010">
    <property type="entry name" value="DNA_brk_join_enz"/>
</dbReference>
<evidence type="ECO:0000313" key="9">
    <source>
        <dbReference type="Proteomes" id="UP000594979"/>
    </source>
</evidence>
<feature type="region of interest" description="Disordered" evidence="5">
    <location>
        <begin position="674"/>
        <end position="694"/>
    </location>
</feature>
<dbReference type="Gene3D" id="1.10.150.130">
    <property type="match status" value="1"/>
</dbReference>
<dbReference type="InterPro" id="IPR013762">
    <property type="entry name" value="Integrase-like_cat_sf"/>
</dbReference>
<dbReference type="InterPro" id="IPR010998">
    <property type="entry name" value="Integrase_recombinase_N"/>
</dbReference>
<evidence type="ECO:0000256" key="1">
    <source>
        <dbReference type="ARBA" id="ARBA00008857"/>
    </source>
</evidence>
<dbReference type="SUPFAM" id="SSF56349">
    <property type="entry name" value="DNA breaking-rejoining enzymes"/>
    <property type="match status" value="1"/>
</dbReference>
<name>A0A7T2TGW5_9MICO</name>
<evidence type="ECO:0000256" key="3">
    <source>
        <dbReference type="ARBA" id="ARBA00023172"/>
    </source>
</evidence>
<evidence type="ECO:0000256" key="4">
    <source>
        <dbReference type="PROSITE-ProRule" id="PRU01248"/>
    </source>
</evidence>
<evidence type="ECO:0000256" key="5">
    <source>
        <dbReference type="SAM" id="MobiDB-lite"/>
    </source>
</evidence>
<dbReference type="Gene3D" id="1.10.443.10">
    <property type="entry name" value="Intergrase catalytic core"/>
    <property type="match status" value="1"/>
</dbReference>
<organism evidence="8 9">
    <name type="scientific">Brevibacterium casei</name>
    <dbReference type="NCBI Taxonomy" id="33889"/>
    <lineage>
        <taxon>Bacteria</taxon>
        <taxon>Bacillati</taxon>
        <taxon>Actinomycetota</taxon>
        <taxon>Actinomycetes</taxon>
        <taxon>Micrococcales</taxon>
        <taxon>Brevibacteriaceae</taxon>
        <taxon>Brevibacterium</taxon>
    </lineage>
</organism>
<protein>
    <submittedName>
        <fullName evidence="8">Tyrosine-type recombinase/integrase</fullName>
    </submittedName>
</protein>
<dbReference type="InterPro" id="IPR044068">
    <property type="entry name" value="CB"/>
</dbReference>
<evidence type="ECO:0000259" key="7">
    <source>
        <dbReference type="PROSITE" id="PS51900"/>
    </source>
</evidence>
<dbReference type="GO" id="GO:0003677">
    <property type="term" value="F:DNA binding"/>
    <property type="evidence" value="ECO:0007669"/>
    <property type="project" value="UniProtKB-UniRule"/>
</dbReference>
<dbReference type="AlphaFoldDB" id="A0A7T2TGW5"/>
<dbReference type="InterPro" id="IPR002104">
    <property type="entry name" value="Integrase_catalytic"/>
</dbReference>